<sequence length="241" mass="27239">EKHDCMFIPELPKLKQEAIKALGVGYITRVYLEYVSPWWAPGECNLRIAWDKDELVSWTKWTKSIDTITEVPGSKHVITFTVGGQHAVDLEVITPEELAIEFTNFIRTLMDDNTISFPNNVVVSKWSCSPYFRGSQSYLPIGSSIGHVKDMYDTDTERCGGITCPMPVLIAGEATHASYFGTVNGARLSGIREANRIAKYAREKFLELVAQDQYARQVCECKVQQELEQEECQEKKKETCG</sequence>
<dbReference type="PANTHER" id="PTHR10742">
    <property type="entry name" value="FLAVIN MONOAMINE OXIDASE"/>
    <property type="match status" value="1"/>
</dbReference>
<evidence type="ECO:0000256" key="2">
    <source>
        <dbReference type="ARBA" id="ARBA00004496"/>
    </source>
</evidence>
<proteinExistence type="inferred from homology"/>
<feature type="non-terminal residue" evidence="9">
    <location>
        <position position="1"/>
    </location>
</feature>
<evidence type="ECO:0000256" key="7">
    <source>
        <dbReference type="ARBA" id="ARBA00023002"/>
    </source>
</evidence>
<accession>A0A170Z7J6</accession>
<keyword evidence="7" id="KW-0560">Oxidoreductase</keyword>
<evidence type="ECO:0000256" key="1">
    <source>
        <dbReference type="ARBA" id="ARBA00001974"/>
    </source>
</evidence>
<dbReference type="SUPFAM" id="SSF54373">
    <property type="entry name" value="FAD-linked reductases, C-terminal domain"/>
    <property type="match status" value="1"/>
</dbReference>
<dbReference type="Gene3D" id="3.90.660.10">
    <property type="match status" value="1"/>
</dbReference>
<dbReference type="AlphaFoldDB" id="A0A170Z7J6"/>
<comment type="similarity">
    <text evidence="3">Belongs to the flavin monoamine oxidase family.</text>
</comment>
<keyword evidence="5" id="KW-0285">Flavoprotein</keyword>
<keyword evidence="6" id="KW-0274">FAD</keyword>
<evidence type="ECO:0000256" key="4">
    <source>
        <dbReference type="ARBA" id="ARBA00022490"/>
    </source>
</evidence>
<dbReference type="InterPro" id="IPR050281">
    <property type="entry name" value="Flavin_monoamine_oxidase"/>
</dbReference>
<name>A0A170Z7J6_TRIIF</name>
<dbReference type="InterPro" id="IPR002937">
    <property type="entry name" value="Amino_oxidase"/>
</dbReference>
<evidence type="ECO:0000259" key="8">
    <source>
        <dbReference type="Pfam" id="PF01593"/>
    </source>
</evidence>
<evidence type="ECO:0000256" key="3">
    <source>
        <dbReference type="ARBA" id="ARBA00005995"/>
    </source>
</evidence>
<feature type="domain" description="Amine oxidase" evidence="8">
    <location>
        <begin position="6"/>
        <end position="197"/>
    </location>
</feature>
<organism evidence="9">
    <name type="scientific">Triatoma infestans</name>
    <name type="common">Assassin bug</name>
    <dbReference type="NCBI Taxonomy" id="30076"/>
    <lineage>
        <taxon>Eukaryota</taxon>
        <taxon>Metazoa</taxon>
        <taxon>Ecdysozoa</taxon>
        <taxon>Arthropoda</taxon>
        <taxon>Hexapoda</taxon>
        <taxon>Insecta</taxon>
        <taxon>Pterygota</taxon>
        <taxon>Neoptera</taxon>
        <taxon>Paraneoptera</taxon>
        <taxon>Hemiptera</taxon>
        <taxon>Heteroptera</taxon>
        <taxon>Panheteroptera</taxon>
        <taxon>Cimicomorpha</taxon>
        <taxon>Reduviidae</taxon>
        <taxon>Triatominae</taxon>
        <taxon>Triatoma</taxon>
    </lineage>
</organism>
<comment type="cofactor">
    <cofactor evidence="1">
        <name>FAD</name>
        <dbReference type="ChEBI" id="CHEBI:57692"/>
    </cofactor>
</comment>
<protein>
    <submittedName>
        <fullName evidence="9">Peroxisomal n-acetyl-spermine spermidine oxidase</fullName>
    </submittedName>
</protein>
<dbReference type="EMBL" id="GEMB01002532">
    <property type="protein sequence ID" value="JAS00655.1"/>
    <property type="molecule type" value="Transcribed_RNA"/>
</dbReference>
<dbReference type="GO" id="GO:0005737">
    <property type="term" value="C:cytoplasm"/>
    <property type="evidence" value="ECO:0007669"/>
    <property type="project" value="UniProtKB-SubCell"/>
</dbReference>
<reference evidence="9" key="1">
    <citation type="submission" date="2016-04" db="EMBL/GenBank/DDBJ databases">
        <authorList>
            <person name="Calderon-Fernandez G.M.Sr."/>
        </authorList>
    </citation>
    <scope>NUCLEOTIDE SEQUENCE</scope>
    <source>
        <strain evidence="9">Int1</strain>
        <tissue evidence="9">Integument</tissue>
    </source>
</reference>
<dbReference type="Gene3D" id="3.50.50.60">
    <property type="entry name" value="FAD/NAD(P)-binding domain"/>
    <property type="match status" value="1"/>
</dbReference>
<dbReference type="Pfam" id="PF01593">
    <property type="entry name" value="Amino_oxidase"/>
    <property type="match status" value="1"/>
</dbReference>
<keyword evidence="4" id="KW-0963">Cytoplasm</keyword>
<dbReference type="InterPro" id="IPR036188">
    <property type="entry name" value="FAD/NAD-bd_sf"/>
</dbReference>
<evidence type="ECO:0000256" key="5">
    <source>
        <dbReference type="ARBA" id="ARBA00022630"/>
    </source>
</evidence>
<dbReference type="SUPFAM" id="SSF51905">
    <property type="entry name" value="FAD/NAD(P)-binding domain"/>
    <property type="match status" value="1"/>
</dbReference>
<reference evidence="9" key="2">
    <citation type="journal article" date="2017" name="J. Med. Entomol.">
        <title>Transcriptome Analysis of the Triatoma infestans (Hemiptera: Reduviidae) Integument.</title>
        <authorList>
            <person name="Calderon-Fernandez G.M."/>
            <person name="Moriconi D.E."/>
            <person name="Dulbecco A.B."/>
            <person name="Juarez M.P."/>
        </authorList>
    </citation>
    <scope>NUCLEOTIDE SEQUENCE</scope>
    <source>
        <strain evidence="9">Int1</strain>
        <tissue evidence="9">Integument</tissue>
    </source>
</reference>
<evidence type="ECO:0000313" key="9">
    <source>
        <dbReference type="EMBL" id="JAS00655.1"/>
    </source>
</evidence>
<comment type="subcellular location">
    <subcellularLocation>
        <location evidence="2">Cytoplasm</location>
    </subcellularLocation>
</comment>
<dbReference type="GO" id="GO:0046592">
    <property type="term" value="F:polyamine oxidase activity"/>
    <property type="evidence" value="ECO:0007669"/>
    <property type="project" value="TreeGrafter"/>
</dbReference>
<dbReference type="PANTHER" id="PTHR10742:SF405">
    <property type="entry name" value="PEROXISOMAL N(1)-ACETYL-SPERMINE_SPERMIDINE OXIDASE"/>
    <property type="match status" value="1"/>
</dbReference>
<evidence type="ECO:0000256" key="6">
    <source>
        <dbReference type="ARBA" id="ARBA00022827"/>
    </source>
</evidence>